<gene>
    <name evidence="6" type="ORF">AWOD_I_2099</name>
</gene>
<keyword evidence="3" id="KW-0732">Signal</keyword>
<dbReference type="HOGENOM" id="CLU_026228_6_0_6"/>
<evidence type="ECO:0000313" key="7">
    <source>
        <dbReference type="Proteomes" id="UP000032427"/>
    </source>
</evidence>
<proteinExistence type="inferred from homology"/>
<dbReference type="GO" id="GO:0005576">
    <property type="term" value="C:extracellular region"/>
    <property type="evidence" value="ECO:0007669"/>
    <property type="project" value="UniProtKB-SubCell"/>
</dbReference>
<dbReference type="PANTHER" id="PTHR30570:SF6">
    <property type="entry name" value="PHOSPHATE-BINDING PROTEIN PSTS"/>
    <property type="match status" value="1"/>
</dbReference>
<keyword evidence="4" id="KW-0574">Periplasm</keyword>
<dbReference type="InterPro" id="IPR050811">
    <property type="entry name" value="Phosphate_ABC_transporter"/>
</dbReference>
<dbReference type="GO" id="GO:0042597">
    <property type="term" value="C:periplasmic space"/>
    <property type="evidence" value="ECO:0007669"/>
    <property type="project" value="UniProtKB-SubCell"/>
</dbReference>
<dbReference type="STRING" id="80852.AWOD_I_2099"/>
<dbReference type="SUPFAM" id="SSF53850">
    <property type="entry name" value="Periplasmic binding protein-like II"/>
    <property type="match status" value="1"/>
</dbReference>
<name>A0A090KKU5_9GAMM</name>
<comment type="function">
    <text evidence="4">Involved in the system for phosphate transport across the cytoplasmic membrane.</text>
</comment>
<evidence type="ECO:0000259" key="5">
    <source>
        <dbReference type="Pfam" id="PF12849"/>
    </source>
</evidence>
<protein>
    <recommendedName>
        <fullName evidence="4">Phosphate-binding protein</fullName>
    </recommendedName>
</protein>
<dbReference type="PANTHER" id="PTHR30570">
    <property type="entry name" value="PERIPLASMIC PHOSPHATE BINDING COMPONENT OF PHOSPHATE ABC TRANSPORTER"/>
    <property type="match status" value="1"/>
</dbReference>
<dbReference type="Proteomes" id="UP000032427">
    <property type="component" value="Chromosome 1"/>
</dbReference>
<dbReference type="KEGG" id="awd:AWOD_I_2099"/>
<dbReference type="GO" id="GO:0007155">
    <property type="term" value="P:cell adhesion"/>
    <property type="evidence" value="ECO:0007669"/>
    <property type="project" value="UniProtKB-UniRule"/>
</dbReference>
<evidence type="ECO:0000256" key="2">
    <source>
        <dbReference type="ARBA" id="ARBA00022448"/>
    </source>
</evidence>
<comment type="subcellular location">
    <subcellularLocation>
        <location evidence="4">Periplasm</location>
    </subcellularLocation>
    <subcellularLocation>
        <location evidence="4">Secreted</location>
    </subcellularLocation>
</comment>
<feature type="domain" description="PBP" evidence="5">
    <location>
        <begin position="46"/>
        <end position="300"/>
    </location>
</feature>
<dbReference type="Gene3D" id="3.40.190.10">
    <property type="entry name" value="Periplasmic binding protein-like II"/>
    <property type="match status" value="2"/>
</dbReference>
<dbReference type="AlphaFoldDB" id="A0A090KKU5"/>
<evidence type="ECO:0000256" key="3">
    <source>
        <dbReference type="ARBA" id="ARBA00022729"/>
    </source>
</evidence>
<sequence>MNIMSSKQQRWLRGLIPVGLLWFGFIHNAYSYDGKLAHYERVSGISGNLSSIGSDTLANMMTLWAEDFQRIYPRVNIQIQASGSSTAPPALIESTAQFGPMSRRMRQSEKAAFERQFGYPPTEIRVAIDALGIFVHQDNPIKGLDFIQLDAIFSATLRCGALKPINRWKDLGIKARWATHQIQLFGRNSVSGTYGYFKNNALCDGDFKVNVNEQPGSASVVQGISASVNGIGYSGVGYQMSGVKLLPISKEGTDYIEPTTDNITSGKYPLARFLYIYINKPPTAKLKPLEAEFIRYMLSANGQKRVEQDGYIALSERFVLQELSKLDLH</sequence>
<keyword evidence="7" id="KW-1185">Reference proteome</keyword>
<dbReference type="EMBL" id="LN554846">
    <property type="protein sequence ID" value="CED72164.1"/>
    <property type="molecule type" value="Genomic_DNA"/>
</dbReference>
<keyword evidence="2 4" id="KW-0813">Transport</keyword>
<dbReference type="GO" id="GO:0042301">
    <property type="term" value="F:phosphate ion binding"/>
    <property type="evidence" value="ECO:0007669"/>
    <property type="project" value="UniProtKB-UniRule"/>
</dbReference>
<dbReference type="InterPro" id="IPR024370">
    <property type="entry name" value="PBP_domain"/>
</dbReference>
<dbReference type="GO" id="GO:0006817">
    <property type="term" value="P:phosphate ion transport"/>
    <property type="evidence" value="ECO:0007669"/>
    <property type="project" value="UniProtKB-UniRule"/>
</dbReference>
<reference evidence="7" key="1">
    <citation type="submission" date="2014-09" db="EMBL/GenBank/DDBJ databases">
        <authorList>
            <person name="Hjerde E."/>
        </authorList>
    </citation>
    <scope>NUCLEOTIDE SEQUENCE [LARGE SCALE GENOMIC DNA]</scope>
    <source>
        <strain evidence="7">06/09/139</strain>
    </source>
</reference>
<organism evidence="6 7">
    <name type="scientific">Aliivibrio wodanis</name>
    <dbReference type="NCBI Taxonomy" id="80852"/>
    <lineage>
        <taxon>Bacteria</taxon>
        <taxon>Pseudomonadati</taxon>
        <taxon>Pseudomonadota</taxon>
        <taxon>Gammaproteobacteria</taxon>
        <taxon>Vibrionales</taxon>
        <taxon>Vibrionaceae</taxon>
        <taxon>Aliivibrio</taxon>
    </lineage>
</organism>
<dbReference type="NCBIfam" id="TIGR02136">
    <property type="entry name" value="ptsS_2"/>
    <property type="match status" value="1"/>
</dbReference>
<evidence type="ECO:0000256" key="1">
    <source>
        <dbReference type="ARBA" id="ARBA00008725"/>
    </source>
</evidence>
<dbReference type="Pfam" id="PF12849">
    <property type="entry name" value="PBP_like_2"/>
    <property type="match status" value="1"/>
</dbReference>
<dbReference type="GeneID" id="28541676"/>
<evidence type="ECO:0000256" key="4">
    <source>
        <dbReference type="RuleBase" id="RU367119"/>
    </source>
</evidence>
<comment type="similarity">
    <text evidence="1 4">Belongs to the PstS family.</text>
</comment>
<evidence type="ECO:0000313" key="6">
    <source>
        <dbReference type="EMBL" id="CED72164.1"/>
    </source>
</evidence>
<dbReference type="CDD" id="cd13653">
    <property type="entry name" value="PBP2_phosphate_like_1"/>
    <property type="match status" value="1"/>
</dbReference>
<keyword evidence="4" id="KW-0592">Phosphate transport</keyword>
<accession>A0A090KKU5</accession>
<dbReference type="OrthoDB" id="9765713at2"/>
<dbReference type="PATRIC" id="fig|80852.17.peg.2170"/>
<keyword evidence="4" id="KW-0964">Secreted</keyword>
<dbReference type="InterPro" id="IPR011862">
    <property type="entry name" value="Phos-bd"/>
</dbReference>